<proteinExistence type="predicted"/>
<dbReference type="OrthoDB" id="1986019at2"/>
<feature type="region of interest" description="Disordered" evidence="1">
    <location>
        <begin position="167"/>
        <end position="201"/>
    </location>
</feature>
<organism evidence="2 3">
    <name type="scientific">Faecalicatena contorta</name>
    <dbReference type="NCBI Taxonomy" id="39482"/>
    <lineage>
        <taxon>Bacteria</taxon>
        <taxon>Bacillati</taxon>
        <taxon>Bacillota</taxon>
        <taxon>Clostridia</taxon>
        <taxon>Lachnospirales</taxon>
        <taxon>Lachnospiraceae</taxon>
        <taxon>Faecalicatena</taxon>
    </lineage>
</organism>
<dbReference type="SUPFAM" id="SSF58113">
    <property type="entry name" value="Apolipoprotein A-I"/>
    <property type="match status" value="1"/>
</dbReference>
<protein>
    <submittedName>
        <fullName evidence="2">Apolipoprotein A1/A4/E domain</fullName>
    </submittedName>
</protein>
<dbReference type="AlphaFoldDB" id="A0A173ZSZ1"/>
<feature type="region of interest" description="Disordered" evidence="1">
    <location>
        <begin position="230"/>
        <end position="272"/>
    </location>
</feature>
<evidence type="ECO:0000313" key="2">
    <source>
        <dbReference type="EMBL" id="CUN79137.1"/>
    </source>
</evidence>
<dbReference type="Proteomes" id="UP000095544">
    <property type="component" value="Unassembled WGS sequence"/>
</dbReference>
<dbReference type="EMBL" id="CYZU01000003">
    <property type="protein sequence ID" value="CUN79137.1"/>
    <property type="molecule type" value="Genomic_DNA"/>
</dbReference>
<sequence length="272" mass="29433">MKSFFEDLGRKIGETAETVTNKAGEAVEVQRLRNQIRALERGNERDYAELGKMVYNHYKDGEVVDSEAIGICDAIQNREESIGKYEQQISDVKGDVTCGGCGKSVAKDMAFCPHCGSKVPEQAPAKEGDYADAVKEKVVDMAGKVKEKAEAAAETVKEKAESTVESIKEKAGTTAENVRDKTEKAADTAKEKTEDAADTIKEKTVNAADTIKEKTENAADTVKERTAQAADAVKEKTAEAAGTLKEKAEDAAEAVKEKAKEAEEKIKSMTEE</sequence>
<dbReference type="Gene3D" id="1.20.120.20">
    <property type="entry name" value="Apolipoprotein"/>
    <property type="match status" value="1"/>
</dbReference>
<evidence type="ECO:0000313" key="3">
    <source>
        <dbReference type="Proteomes" id="UP000095544"/>
    </source>
</evidence>
<name>A0A173ZSZ1_9FIRM</name>
<dbReference type="PANTHER" id="PTHR47372">
    <property type="entry name" value="DAUER UP-REGULATED-RELATED"/>
    <property type="match status" value="1"/>
</dbReference>
<reference evidence="2 3" key="1">
    <citation type="submission" date="2015-09" db="EMBL/GenBank/DDBJ databases">
        <authorList>
            <consortium name="Pathogen Informatics"/>
        </authorList>
    </citation>
    <scope>NUCLEOTIDE SEQUENCE [LARGE SCALE GENOMIC DNA]</scope>
    <source>
        <strain evidence="2 3">2789STDY5834876</strain>
    </source>
</reference>
<evidence type="ECO:0000256" key="1">
    <source>
        <dbReference type="SAM" id="MobiDB-lite"/>
    </source>
</evidence>
<dbReference type="PANTHER" id="PTHR47372:SF11">
    <property type="entry name" value="RE19971P"/>
    <property type="match status" value="1"/>
</dbReference>
<dbReference type="STRING" id="39482.ERS852491_00514"/>
<gene>
    <name evidence="2" type="ORF">ERS852491_00514</name>
</gene>
<keyword evidence="2" id="KW-0449">Lipoprotein</keyword>
<dbReference type="RefSeq" id="WP_055150904.1">
    <property type="nucleotide sequence ID" value="NZ_CYZU01000003.1"/>
</dbReference>
<accession>A0A173ZSZ1</accession>
<dbReference type="Gene3D" id="6.10.140.1430">
    <property type="match status" value="1"/>
</dbReference>